<reference evidence="1 2" key="1">
    <citation type="submission" date="2018-09" db="EMBL/GenBank/DDBJ databases">
        <title>Paracoccus onubensis nov. sp. a moderate halophilic bacterium isolated from Gruta de las Maravillas (Aracena, Spain).</title>
        <authorList>
            <person name="Jurado V."/>
            <person name="Gutierrez-Patricio S."/>
            <person name="Gonzalez-Pimentel J.L."/>
            <person name="Laiz L."/>
            <person name="Saiz-Jimenez C."/>
        </authorList>
    </citation>
    <scope>NUCLEOTIDE SEQUENCE [LARGE SCALE GENOMIC DNA]</scope>
    <source>
        <strain evidence="1 2">DSM 19484</strain>
    </source>
</reference>
<dbReference type="Proteomes" id="UP000285530">
    <property type="component" value="Unassembled WGS sequence"/>
</dbReference>
<accession>A0A418ZPW0</accession>
<evidence type="ECO:0000313" key="1">
    <source>
        <dbReference type="EMBL" id="RJK96609.1"/>
    </source>
</evidence>
<name>A0A418ZPW0_9RHOB</name>
<dbReference type="EMBL" id="QZEV01000156">
    <property type="protein sequence ID" value="RJK96609.1"/>
    <property type="molecule type" value="Genomic_DNA"/>
</dbReference>
<gene>
    <name evidence="1" type="ORF">D3P06_17515</name>
</gene>
<dbReference type="OrthoDB" id="10002112at2"/>
<dbReference type="RefSeq" id="WP_119887750.1">
    <property type="nucleotide sequence ID" value="NZ_CP067169.1"/>
</dbReference>
<proteinExistence type="predicted"/>
<keyword evidence="2" id="KW-1185">Reference proteome</keyword>
<sequence>MPGRSNGSRKRFPGAQRAIQFAEVVDLGADHGWQELTVPQIMAAAFRLGINLPSERVVRISLDAAVGAGLIASSSRGTYGKSRQRAA</sequence>
<dbReference type="AlphaFoldDB" id="A0A418ZPW0"/>
<evidence type="ECO:0000313" key="2">
    <source>
        <dbReference type="Proteomes" id="UP000285530"/>
    </source>
</evidence>
<protein>
    <submittedName>
        <fullName evidence="1">Uncharacterized protein</fullName>
    </submittedName>
</protein>
<organism evidence="1 2">
    <name type="scientific">Paracoccus aestuarii</name>
    <dbReference type="NCBI Taxonomy" id="453842"/>
    <lineage>
        <taxon>Bacteria</taxon>
        <taxon>Pseudomonadati</taxon>
        <taxon>Pseudomonadota</taxon>
        <taxon>Alphaproteobacteria</taxon>
        <taxon>Rhodobacterales</taxon>
        <taxon>Paracoccaceae</taxon>
        <taxon>Paracoccus</taxon>
    </lineage>
</organism>
<comment type="caution">
    <text evidence="1">The sequence shown here is derived from an EMBL/GenBank/DDBJ whole genome shotgun (WGS) entry which is preliminary data.</text>
</comment>